<organism evidence="4 5">
    <name type="scientific">Paralvinella palmiformis</name>
    <dbReference type="NCBI Taxonomy" id="53620"/>
    <lineage>
        <taxon>Eukaryota</taxon>
        <taxon>Metazoa</taxon>
        <taxon>Spiralia</taxon>
        <taxon>Lophotrochozoa</taxon>
        <taxon>Annelida</taxon>
        <taxon>Polychaeta</taxon>
        <taxon>Sedentaria</taxon>
        <taxon>Canalipalpata</taxon>
        <taxon>Terebellida</taxon>
        <taxon>Terebelliformia</taxon>
        <taxon>Alvinellidae</taxon>
        <taxon>Paralvinella</taxon>
    </lineage>
</organism>
<dbReference type="InterPro" id="IPR027417">
    <property type="entry name" value="P-loop_NTPase"/>
</dbReference>
<dbReference type="InterPro" id="IPR008144">
    <property type="entry name" value="Guanylate_kin-like_dom"/>
</dbReference>
<sequence>MFNPPMEVLAARDHIMHVIYSFIQPSRVLDSTLPSIDTPYPMLVLVGPQGAGKADLAQKLVEEFSDYFGYGVTHTTRRPWSEESHGKDHHFVSLEEFEELIKMGRFLYTYSYHGDLYGLTLDAIETVARDGLACVVVMEIEGVLTLKNTHFEPRYVLILPMSTDVHERRLREQGTYSEMQIQMTLARDELYANYNREHPGFFDVTIPSDDIIEAYKHLRRLIMEYLGINAPSPSVSDIEPSNGGSVLEKEGTLDTLTGQSNLVRQWSKLSITDSLSQAINSLKVKSAPSPMPTTGRGIVEELSLRRRESAAKQTASGHQPTIYEQLLQNAPRTVPLPVSEQVGLGEEKHEPRSYSAPMSKNENMDALPPSSPDSSLSDGGGTSLSDISEACDMERDEPVVPEGSPRGSEDDFALPSEAVDMIDLLSASESKNFPGSVPLAPRPSSGSQVEGSRSNSRLGSEKHRVLPPITA</sequence>
<feature type="region of interest" description="Disordered" evidence="2">
    <location>
        <begin position="341"/>
        <end position="471"/>
    </location>
</feature>
<feature type="compositionally biased region" description="Polar residues" evidence="2">
    <location>
        <begin position="444"/>
        <end position="458"/>
    </location>
</feature>
<keyword evidence="5" id="KW-1185">Reference proteome</keyword>
<dbReference type="Gene3D" id="3.40.50.300">
    <property type="entry name" value="P-loop containing nucleotide triphosphate hydrolases"/>
    <property type="match status" value="1"/>
</dbReference>
<proteinExistence type="predicted"/>
<evidence type="ECO:0000313" key="4">
    <source>
        <dbReference type="EMBL" id="KAK2167261.1"/>
    </source>
</evidence>
<dbReference type="PROSITE" id="PS50052">
    <property type="entry name" value="GUANYLATE_KINASE_2"/>
    <property type="match status" value="1"/>
</dbReference>
<gene>
    <name evidence="4" type="ORF">LSH36_30g01054</name>
</gene>
<evidence type="ECO:0000313" key="5">
    <source>
        <dbReference type="Proteomes" id="UP001208570"/>
    </source>
</evidence>
<evidence type="ECO:0000259" key="3">
    <source>
        <dbReference type="PROSITE" id="PS50052"/>
    </source>
</evidence>
<dbReference type="SUPFAM" id="SSF52540">
    <property type="entry name" value="P-loop containing nucleoside triphosphate hydrolases"/>
    <property type="match status" value="1"/>
</dbReference>
<dbReference type="AlphaFoldDB" id="A0AAD9NGC1"/>
<dbReference type="GO" id="GO:0005829">
    <property type="term" value="C:cytosol"/>
    <property type="evidence" value="ECO:0007669"/>
    <property type="project" value="TreeGrafter"/>
</dbReference>
<evidence type="ECO:0000256" key="2">
    <source>
        <dbReference type="SAM" id="MobiDB-lite"/>
    </source>
</evidence>
<dbReference type="Proteomes" id="UP001208570">
    <property type="component" value="Unassembled WGS sequence"/>
</dbReference>
<keyword evidence="1" id="KW-0808">Transferase</keyword>
<dbReference type="GO" id="GO:0004385">
    <property type="term" value="F:GMP kinase activity"/>
    <property type="evidence" value="ECO:0007669"/>
    <property type="project" value="TreeGrafter"/>
</dbReference>
<comment type="caution">
    <text evidence="4">The sequence shown here is derived from an EMBL/GenBank/DDBJ whole genome shotgun (WGS) entry which is preliminary data.</text>
</comment>
<dbReference type="PANTHER" id="PTHR23117">
    <property type="entry name" value="GUANYLATE KINASE-RELATED"/>
    <property type="match status" value="1"/>
</dbReference>
<accession>A0AAD9NGC1</accession>
<name>A0AAD9NGC1_9ANNE</name>
<reference evidence="4" key="1">
    <citation type="journal article" date="2023" name="Mol. Biol. Evol.">
        <title>Third-Generation Sequencing Reveals the Adaptive Role of the Epigenome in Three Deep-Sea Polychaetes.</title>
        <authorList>
            <person name="Perez M."/>
            <person name="Aroh O."/>
            <person name="Sun Y."/>
            <person name="Lan Y."/>
            <person name="Juniper S.K."/>
            <person name="Young C.R."/>
            <person name="Angers B."/>
            <person name="Qian P.Y."/>
        </authorList>
    </citation>
    <scope>NUCLEOTIDE SEQUENCE</scope>
    <source>
        <strain evidence="4">P08H-3</strain>
    </source>
</reference>
<protein>
    <recommendedName>
        <fullName evidence="3">Guanylate kinase-like domain-containing protein</fullName>
    </recommendedName>
</protein>
<dbReference type="FunFam" id="3.40.50.300:FF:000828">
    <property type="entry name" value="leucine-rich repeat and guanylate kinase domain-containing protein-like"/>
    <property type="match status" value="1"/>
</dbReference>
<dbReference type="CDD" id="cd00071">
    <property type="entry name" value="GMPK"/>
    <property type="match status" value="1"/>
</dbReference>
<evidence type="ECO:0000256" key="1">
    <source>
        <dbReference type="ARBA" id="ARBA00022679"/>
    </source>
</evidence>
<dbReference type="SMART" id="SM00072">
    <property type="entry name" value="GuKc"/>
    <property type="match status" value="1"/>
</dbReference>
<dbReference type="Pfam" id="PF00625">
    <property type="entry name" value="Guanylate_kin"/>
    <property type="match status" value="1"/>
</dbReference>
<feature type="domain" description="Guanylate kinase-like" evidence="3">
    <location>
        <begin position="40"/>
        <end position="223"/>
    </location>
</feature>
<dbReference type="PANTHER" id="PTHR23117:SF18">
    <property type="entry name" value="LEUCINE-RICH REPEAT AND GUANYLATE KINASE DOMAIN-CONTAINING PROTEIN"/>
    <property type="match status" value="1"/>
</dbReference>
<dbReference type="InterPro" id="IPR008145">
    <property type="entry name" value="GK/Ca_channel_bsu"/>
</dbReference>
<dbReference type="EMBL" id="JAODUP010000030">
    <property type="protein sequence ID" value="KAK2167261.1"/>
    <property type="molecule type" value="Genomic_DNA"/>
</dbReference>